<dbReference type="SUPFAM" id="SSF53474">
    <property type="entry name" value="alpha/beta-Hydrolases"/>
    <property type="match status" value="1"/>
</dbReference>
<dbReference type="InterPro" id="IPR017208">
    <property type="entry name" value="UCP037442_abhydr"/>
</dbReference>
<feature type="domain" description="AB hydrolase-1" evidence="2">
    <location>
        <begin position="54"/>
        <end position="161"/>
    </location>
</feature>
<dbReference type="EMBL" id="CP147846">
    <property type="protein sequence ID" value="WXG69916.1"/>
    <property type="molecule type" value="Genomic_DNA"/>
</dbReference>
<evidence type="ECO:0000313" key="3">
    <source>
        <dbReference type="EMBL" id="WXG69916.1"/>
    </source>
</evidence>
<evidence type="ECO:0000313" key="4">
    <source>
        <dbReference type="Proteomes" id="UP001432000"/>
    </source>
</evidence>
<feature type="region of interest" description="Disordered" evidence="1">
    <location>
        <begin position="1"/>
        <end position="23"/>
    </location>
</feature>
<dbReference type="InterPro" id="IPR000073">
    <property type="entry name" value="AB_hydrolase_1"/>
</dbReference>
<dbReference type="Pfam" id="PF00561">
    <property type="entry name" value="Abhydrolase_1"/>
    <property type="match status" value="1"/>
</dbReference>
<feature type="compositionally biased region" description="Polar residues" evidence="1">
    <location>
        <begin position="1"/>
        <end position="21"/>
    </location>
</feature>
<dbReference type="GO" id="GO:0016787">
    <property type="term" value="F:hydrolase activity"/>
    <property type="evidence" value="ECO:0007669"/>
    <property type="project" value="UniProtKB-KW"/>
</dbReference>
<proteinExistence type="predicted"/>
<organism evidence="3 4">
    <name type="scientific">Rhodococcus sovatensis</name>
    <dbReference type="NCBI Taxonomy" id="1805840"/>
    <lineage>
        <taxon>Bacteria</taxon>
        <taxon>Bacillati</taxon>
        <taxon>Actinomycetota</taxon>
        <taxon>Actinomycetes</taxon>
        <taxon>Mycobacteriales</taxon>
        <taxon>Nocardiaceae</taxon>
        <taxon>Rhodococcus</taxon>
    </lineage>
</organism>
<name>A0ABZ2PL93_9NOCA</name>
<reference evidence="3 4" key="1">
    <citation type="submission" date="2024-03" db="EMBL/GenBank/DDBJ databases">
        <title>Natural products discovery in diverse microorganisms through a two-stage MS feature dereplication strategy.</title>
        <authorList>
            <person name="Zhang R."/>
        </authorList>
    </citation>
    <scope>NUCLEOTIDE SEQUENCE [LARGE SCALE GENOMIC DNA]</scope>
    <source>
        <strain evidence="3 4">18930</strain>
    </source>
</reference>
<keyword evidence="4" id="KW-1185">Reference proteome</keyword>
<dbReference type="Proteomes" id="UP001432000">
    <property type="component" value="Chromosome"/>
</dbReference>
<evidence type="ECO:0000256" key="1">
    <source>
        <dbReference type="SAM" id="MobiDB-lite"/>
    </source>
</evidence>
<dbReference type="PIRSF" id="PIRSF037442">
    <property type="entry name" value="UCP037442_abhydr"/>
    <property type="match status" value="1"/>
</dbReference>
<dbReference type="Gene3D" id="3.40.50.1820">
    <property type="entry name" value="alpha/beta hydrolase"/>
    <property type="match status" value="1"/>
</dbReference>
<dbReference type="RefSeq" id="WP_338890991.1">
    <property type="nucleotide sequence ID" value="NZ_CP147846.1"/>
</dbReference>
<accession>A0ABZ2PL93</accession>
<protein>
    <submittedName>
        <fullName evidence="3">Alpha/beta fold hydrolase</fullName>
    </submittedName>
</protein>
<sequence>MSTTSGTPTGQSAENGTSTRRPSAYSLLESLPVEVPGEITFTVRLMPAADPSAPVVLILPAMVMKAKHYMHLAKSLNAQGVSVALCDLRGQGECTPPLLDQPNFGYREMIEIDLPAVTAAVRERFPDSELHLFGHSLGGQLSLLYAAAEPDAVDSVTVIGTGTVYWRAFGIRRWFEALRDIQWIGLVARVKGHWPGGVLIPGAMAGRVMVDWSRHSLTSHYRPAGSSRNYDRLLAEMTTRVLAISLAEDRLGPKSNVDFLESKLTAAPVTRWHIDADSPVIHRDHFEWIKDSPVIAQVASDWVRTGELGRVS</sequence>
<keyword evidence="3" id="KW-0378">Hydrolase</keyword>
<evidence type="ECO:0000259" key="2">
    <source>
        <dbReference type="Pfam" id="PF00561"/>
    </source>
</evidence>
<dbReference type="InterPro" id="IPR029058">
    <property type="entry name" value="AB_hydrolase_fold"/>
</dbReference>
<gene>
    <name evidence="3" type="ORF">WDS16_05045</name>
</gene>